<evidence type="ECO:0000313" key="5">
    <source>
        <dbReference type="Proteomes" id="UP000050514"/>
    </source>
</evidence>
<keyword evidence="1" id="KW-0812">Transmembrane</keyword>
<dbReference type="PANTHER" id="PTHR39198">
    <property type="entry name" value="HYPOTHETICAL MEMBRANE PROTEIN, CONSERVED"/>
    <property type="match status" value="1"/>
</dbReference>
<gene>
    <name evidence="4" type="ORF">AC812_09675</name>
</gene>
<comment type="caution">
    <text evidence="4">The sequence shown here is derived from an EMBL/GenBank/DDBJ whole genome shotgun (WGS) entry which is preliminary data.</text>
</comment>
<name>A0A0P6XK16_9CHLR</name>
<proteinExistence type="predicted"/>
<evidence type="ECO:0000259" key="3">
    <source>
        <dbReference type="Pfam" id="PF10633"/>
    </source>
</evidence>
<feature type="transmembrane region" description="Helical" evidence="1">
    <location>
        <begin position="354"/>
        <end position="374"/>
    </location>
</feature>
<feature type="chain" id="PRO_5006133100" description="Alpha-galactosidase NEW3 domain-containing protein" evidence="2">
    <location>
        <begin position="18"/>
        <end position="380"/>
    </location>
</feature>
<feature type="signal peptide" evidence="2">
    <location>
        <begin position="1"/>
        <end position="17"/>
    </location>
</feature>
<dbReference type="STRING" id="360411.AC812_09675"/>
<dbReference type="EMBL" id="LGHJ01000015">
    <property type="protein sequence ID" value="KPL75283.1"/>
    <property type="molecule type" value="Genomic_DNA"/>
</dbReference>
<dbReference type="AlphaFoldDB" id="A0A0P6XK16"/>
<dbReference type="InterPro" id="IPR018905">
    <property type="entry name" value="A-galactase_NEW3"/>
</dbReference>
<keyword evidence="5" id="KW-1185">Reference proteome</keyword>
<keyword evidence="2" id="KW-0732">Signal</keyword>
<keyword evidence="1" id="KW-1133">Transmembrane helix</keyword>
<evidence type="ECO:0000256" key="1">
    <source>
        <dbReference type="SAM" id="Phobius"/>
    </source>
</evidence>
<dbReference type="Proteomes" id="UP000050514">
    <property type="component" value="Unassembled WGS sequence"/>
</dbReference>
<protein>
    <recommendedName>
        <fullName evidence="3">Alpha-galactosidase NEW3 domain-containing protein</fullName>
    </recommendedName>
</protein>
<sequence>MVLLLIALFVLPLPVQAQDETPAAGLTISTTYPSQIIGFGEVVTLTLKLRADSPQMVNLEMAGLPEGWEASFRGGNRIVDAVYLDGETTVNVDVRIEPPANPEAGKYTMKVVAKGKTQTAEIPIILTVKEKLPPRLSLDMDGLPIQRGTPSTTFRYTVTLKNEGGEDLTVALSADQPTNMQVRFESAGQTVTEIQLAANESKNLTVVAEPLITLEAGRYPFKIYARAGDVEASMDLAADVIGEGRLSITTPDGRLSGQATAGQDNPLKIILKNTGTAALRGIQLSSIEPSGWSVTFEPKEIVEIPAGQQVEVTATIKPAEKAVAGDYLLTINARPVDSKQQSAEFRITVVTSTLWGVAGIALIAVAVAAVGMAVSRFGRR</sequence>
<dbReference type="PANTHER" id="PTHR39198:SF1">
    <property type="entry name" value="ALPHA-GALACTOSIDASE NEW3 DOMAIN-CONTAINING PROTEIN"/>
    <property type="match status" value="1"/>
</dbReference>
<keyword evidence="1" id="KW-0472">Membrane</keyword>
<organism evidence="4 5">
    <name type="scientific">Bellilinea caldifistulae</name>
    <dbReference type="NCBI Taxonomy" id="360411"/>
    <lineage>
        <taxon>Bacteria</taxon>
        <taxon>Bacillati</taxon>
        <taxon>Chloroflexota</taxon>
        <taxon>Anaerolineae</taxon>
        <taxon>Anaerolineales</taxon>
        <taxon>Anaerolineaceae</taxon>
        <taxon>Bellilinea</taxon>
    </lineage>
</organism>
<accession>A0A0P6XK16</accession>
<dbReference type="Pfam" id="PF10633">
    <property type="entry name" value="NPCBM_assoc"/>
    <property type="match status" value="1"/>
</dbReference>
<evidence type="ECO:0000256" key="2">
    <source>
        <dbReference type="SAM" id="SignalP"/>
    </source>
</evidence>
<dbReference type="InterPro" id="IPR013783">
    <property type="entry name" value="Ig-like_fold"/>
</dbReference>
<dbReference type="Gene3D" id="2.60.40.10">
    <property type="entry name" value="Immunoglobulins"/>
    <property type="match status" value="1"/>
</dbReference>
<reference evidence="4 5" key="1">
    <citation type="submission" date="2015-07" db="EMBL/GenBank/DDBJ databases">
        <title>Draft genome of Bellilinea caldifistulae DSM 17877.</title>
        <authorList>
            <person name="Hemp J."/>
            <person name="Ward L.M."/>
            <person name="Pace L.A."/>
            <person name="Fischer W.W."/>
        </authorList>
    </citation>
    <scope>NUCLEOTIDE SEQUENCE [LARGE SCALE GENOMIC DNA]</scope>
    <source>
        <strain evidence="4 5">GOMI-1</strain>
    </source>
</reference>
<evidence type="ECO:0000313" key="4">
    <source>
        <dbReference type="EMBL" id="KPL75283.1"/>
    </source>
</evidence>
<feature type="domain" description="Alpha-galactosidase NEW3" evidence="3">
    <location>
        <begin position="259"/>
        <end position="334"/>
    </location>
</feature>